<protein>
    <submittedName>
        <fullName evidence="2">Class I SAM-dependent methyltransferase</fullName>
        <ecNumber evidence="2">2.1.1.-</ecNumber>
    </submittedName>
</protein>
<dbReference type="EMBL" id="JAXCLW010000003">
    <property type="protein sequence ID" value="MDY0884060.1"/>
    <property type="molecule type" value="Genomic_DNA"/>
</dbReference>
<dbReference type="CDD" id="cd02440">
    <property type="entry name" value="AdoMet_MTases"/>
    <property type="match status" value="1"/>
</dbReference>
<organism evidence="2 3">
    <name type="scientific">Dongia soli</name>
    <dbReference type="NCBI Taxonomy" id="600628"/>
    <lineage>
        <taxon>Bacteria</taxon>
        <taxon>Pseudomonadati</taxon>
        <taxon>Pseudomonadota</taxon>
        <taxon>Alphaproteobacteria</taxon>
        <taxon>Rhodospirillales</taxon>
        <taxon>Dongiaceae</taxon>
        <taxon>Dongia</taxon>
    </lineage>
</organism>
<keyword evidence="2" id="KW-0808">Transferase</keyword>
<reference evidence="2 3" key="1">
    <citation type="journal article" date="2016" name="Antonie Van Leeuwenhoek">
        <title>Dongia soli sp. nov., isolated from soil from Dokdo, Korea.</title>
        <authorList>
            <person name="Kim D.U."/>
            <person name="Lee H."/>
            <person name="Kim H."/>
            <person name="Kim S.G."/>
            <person name="Ka J.O."/>
        </authorList>
    </citation>
    <scope>NUCLEOTIDE SEQUENCE [LARGE SCALE GENOMIC DNA]</scope>
    <source>
        <strain evidence="2 3">D78</strain>
    </source>
</reference>
<gene>
    <name evidence="2" type="ORF">SMD27_14510</name>
</gene>
<dbReference type="SUPFAM" id="SSF53335">
    <property type="entry name" value="S-adenosyl-L-methionine-dependent methyltransferases"/>
    <property type="match status" value="1"/>
</dbReference>
<comment type="caution">
    <text evidence="2">The sequence shown here is derived from an EMBL/GenBank/DDBJ whole genome shotgun (WGS) entry which is preliminary data.</text>
</comment>
<dbReference type="Proteomes" id="UP001279642">
    <property type="component" value="Unassembled WGS sequence"/>
</dbReference>
<dbReference type="PANTHER" id="PTHR43591">
    <property type="entry name" value="METHYLTRANSFERASE"/>
    <property type="match status" value="1"/>
</dbReference>
<dbReference type="GO" id="GO:0032259">
    <property type="term" value="P:methylation"/>
    <property type="evidence" value="ECO:0007669"/>
    <property type="project" value="UniProtKB-KW"/>
</dbReference>
<feature type="domain" description="Methyltransferase type 11" evidence="1">
    <location>
        <begin position="65"/>
        <end position="165"/>
    </location>
</feature>
<proteinExistence type="predicted"/>
<sequence length="294" mass="33027">MIECDARFPDWVKLLGKGYIDSGFAGRVSRLPVDSIVKDMLSDRRADEQIEALSHWVALQGKRILEIGSGCGAFVVRGRAGYGLDVYGVEPSLGEFSANLSVCREMLDHFAQPADCVLDAQGEALPFADNSFDVVHSSNVLEHVADPEKTLAEAMRVLRPGGLLHIVVPNYGSWWEGHYGILWWPNLSRRMAKLYTRLLGRDPAYVDTLNLIDHAQMKTWTDRFGRDIEILDWGWSTFEKRVRDQATPKWGALALAGRVVGLLHKMKLVSLGLAVAKRLHWETPVILVARKRMH</sequence>
<evidence type="ECO:0000259" key="1">
    <source>
        <dbReference type="Pfam" id="PF08241"/>
    </source>
</evidence>
<dbReference type="Gene3D" id="3.40.50.150">
    <property type="entry name" value="Vaccinia Virus protein VP39"/>
    <property type="match status" value="1"/>
</dbReference>
<dbReference type="InterPro" id="IPR013216">
    <property type="entry name" value="Methyltransf_11"/>
</dbReference>
<accession>A0ABU5EEU1</accession>
<dbReference type="GO" id="GO:0008168">
    <property type="term" value="F:methyltransferase activity"/>
    <property type="evidence" value="ECO:0007669"/>
    <property type="project" value="UniProtKB-KW"/>
</dbReference>
<keyword evidence="3" id="KW-1185">Reference proteome</keyword>
<name>A0ABU5EEU1_9PROT</name>
<evidence type="ECO:0000313" key="2">
    <source>
        <dbReference type="EMBL" id="MDY0884060.1"/>
    </source>
</evidence>
<dbReference type="InterPro" id="IPR029063">
    <property type="entry name" value="SAM-dependent_MTases_sf"/>
</dbReference>
<evidence type="ECO:0000313" key="3">
    <source>
        <dbReference type="Proteomes" id="UP001279642"/>
    </source>
</evidence>
<dbReference type="EC" id="2.1.1.-" evidence="2"/>
<dbReference type="RefSeq" id="WP_320509117.1">
    <property type="nucleotide sequence ID" value="NZ_JAXCLW010000003.1"/>
</dbReference>
<keyword evidence="2" id="KW-0489">Methyltransferase</keyword>
<dbReference type="PANTHER" id="PTHR43591:SF24">
    <property type="entry name" value="2-METHOXY-6-POLYPRENYL-1,4-BENZOQUINOL METHYLASE, MITOCHONDRIAL"/>
    <property type="match status" value="1"/>
</dbReference>
<dbReference type="Pfam" id="PF08241">
    <property type="entry name" value="Methyltransf_11"/>
    <property type="match status" value="1"/>
</dbReference>